<proteinExistence type="inferred from homology"/>
<dbReference type="RefSeq" id="XP_045962447.1">
    <property type="nucleotide sequence ID" value="XM_046102256.1"/>
</dbReference>
<accession>A0A9P8UTS8</accession>
<dbReference type="PANTHER" id="PTHR13237">
    <property type="entry name" value="SOMETHING ABOUT SILENCING PROTEIN 10-RELATED"/>
    <property type="match status" value="1"/>
</dbReference>
<evidence type="ECO:0000256" key="3">
    <source>
        <dbReference type="ARBA" id="ARBA00022553"/>
    </source>
</evidence>
<gene>
    <name evidence="8" type="ORF">BKA67DRAFT_557421</name>
</gene>
<dbReference type="PANTHER" id="PTHR13237:SF8">
    <property type="entry name" value="SOMETHING ABOUT SILENCING PROTEIN 10"/>
    <property type="match status" value="1"/>
</dbReference>
<dbReference type="Pfam" id="PF09368">
    <property type="entry name" value="Sas10"/>
    <property type="match status" value="1"/>
</dbReference>
<dbReference type="EMBL" id="JAGPXC010000002">
    <property type="protein sequence ID" value="KAH6658213.1"/>
    <property type="molecule type" value="Genomic_DNA"/>
</dbReference>
<evidence type="ECO:0000256" key="6">
    <source>
        <dbReference type="SAM" id="MobiDB-lite"/>
    </source>
</evidence>
<organism evidence="8 9">
    <name type="scientific">Truncatella angustata</name>
    <dbReference type="NCBI Taxonomy" id="152316"/>
    <lineage>
        <taxon>Eukaryota</taxon>
        <taxon>Fungi</taxon>
        <taxon>Dikarya</taxon>
        <taxon>Ascomycota</taxon>
        <taxon>Pezizomycotina</taxon>
        <taxon>Sordariomycetes</taxon>
        <taxon>Xylariomycetidae</taxon>
        <taxon>Amphisphaeriales</taxon>
        <taxon>Sporocadaceae</taxon>
        <taxon>Truncatella</taxon>
    </lineage>
</organism>
<feature type="compositionally biased region" description="Basic and acidic residues" evidence="6">
    <location>
        <begin position="363"/>
        <end position="373"/>
    </location>
</feature>
<evidence type="ECO:0000256" key="2">
    <source>
        <dbReference type="ARBA" id="ARBA00010979"/>
    </source>
</evidence>
<feature type="compositionally biased region" description="Acidic residues" evidence="6">
    <location>
        <begin position="66"/>
        <end position="94"/>
    </location>
</feature>
<comment type="caution">
    <text evidence="8">The sequence shown here is derived from an EMBL/GenBank/DDBJ whole genome shotgun (WGS) entry which is preliminary data.</text>
</comment>
<keyword evidence="3" id="KW-0597">Phosphoprotein</keyword>
<keyword evidence="9" id="KW-1185">Reference proteome</keyword>
<sequence>MAKKRKASSGPAQPKGPREHDPKEARLGPVTTYQDVADDQEKYWMEQDAIMFNDGPKSKKQRRVEEDEQFMEDSEEEVLAYDQDSDDDDEDDQLEQLARNAKKFSKKAKTADSDAEDAGEEEEEEEDTGYWGTSKKEYYDADQIQTEADALEEEQEARRLQKKRLAKMTDEDFIFNEDEWLAEQPQDEDDKEVVTEVLKDVEIPEDMSPEERLRILQSRYPELEYLAEELLELQPLLVTLQKQADGQTRQSVATVKYRVLGCYVATLAMYFATLTSPVRDSNGAAKALDPAELRDHEVMGTLFECREAWQRVKDLKLPNTSDAITAIPSLTDEDALSIQDLAETSLKPSKLTTKTNKEKRKAKQTERKAKEVEESLADLDALVTKSKKPKKSKVEAIADDNSDFGEEETMDSRAAAEKEKRKKSLRFYTSQIVQKSNKRAGAGRDAGGDMDLPYRERFRDRQARLNAQAEKRGLQSHKDGADLGDDSDAENAAAMALRNNADEDYYDLIAQKSRAKKSDKAAKVEALAAASLADRVVPVEEIGADGKRKITYAIEKNKGLAPKRKKEVRNPRLKKRLKYEEKTKKLKSMKATYGGGEGRGGYKGEQTGIKPGLIKSVKLSK</sequence>
<feature type="region of interest" description="Disordered" evidence="6">
    <location>
        <begin position="427"/>
        <end position="496"/>
    </location>
</feature>
<keyword evidence="5" id="KW-0175">Coiled coil</keyword>
<evidence type="ECO:0000313" key="9">
    <source>
        <dbReference type="Proteomes" id="UP000758603"/>
    </source>
</evidence>
<evidence type="ECO:0000259" key="7">
    <source>
        <dbReference type="Pfam" id="PF09368"/>
    </source>
</evidence>
<protein>
    <submittedName>
        <fullName evidence="8">Sas10 C-terminal domain-containing protein</fullName>
    </submittedName>
</protein>
<feature type="compositionally biased region" description="Basic and acidic residues" evidence="6">
    <location>
        <begin position="16"/>
        <end position="26"/>
    </location>
</feature>
<comment type="subcellular location">
    <subcellularLocation>
        <location evidence="1">Nucleus</location>
    </subcellularLocation>
</comment>
<dbReference type="GO" id="GO:0032040">
    <property type="term" value="C:small-subunit processome"/>
    <property type="evidence" value="ECO:0007669"/>
    <property type="project" value="TreeGrafter"/>
</dbReference>
<feature type="coiled-coil region" evidence="5">
    <location>
        <begin position="141"/>
        <end position="171"/>
    </location>
</feature>
<dbReference type="InterPro" id="IPR007146">
    <property type="entry name" value="Sas10/Utp3/C1D"/>
</dbReference>
<comment type="similarity">
    <text evidence="2">Belongs to the SAS10 family.</text>
</comment>
<dbReference type="GeneID" id="70131148"/>
<keyword evidence="4" id="KW-0539">Nucleus</keyword>
<feature type="compositionally biased region" description="Basic and acidic residues" evidence="6">
    <location>
        <begin position="452"/>
        <end position="481"/>
    </location>
</feature>
<evidence type="ECO:0000256" key="1">
    <source>
        <dbReference type="ARBA" id="ARBA00004123"/>
    </source>
</evidence>
<dbReference type="InterPro" id="IPR018972">
    <property type="entry name" value="Sas10_C_dom"/>
</dbReference>
<evidence type="ECO:0000256" key="4">
    <source>
        <dbReference type="ARBA" id="ARBA00023242"/>
    </source>
</evidence>
<feature type="region of interest" description="Disordered" evidence="6">
    <location>
        <begin position="349"/>
        <end position="374"/>
    </location>
</feature>
<dbReference type="Pfam" id="PF04000">
    <property type="entry name" value="Sas10_Utp3"/>
    <property type="match status" value="1"/>
</dbReference>
<evidence type="ECO:0000313" key="8">
    <source>
        <dbReference type="EMBL" id="KAH6658213.1"/>
    </source>
</evidence>
<dbReference type="Proteomes" id="UP000758603">
    <property type="component" value="Unassembled WGS sequence"/>
</dbReference>
<reference evidence="8" key="1">
    <citation type="journal article" date="2021" name="Nat. Commun.">
        <title>Genetic determinants of endophytism in the Arabidopsis root mycobiome.</title>
        <authorList>
            <person name="Mesny F."/>
            <person name="Miyauchi S."/>
            <person name="Thiergart T."/>
            <person name="Pickel B."/>
            <person name="Atanasova L."/>
            <person name="Karlsson M."/>
            <person name="Huettel B."/>
            <person name="Barry K.W."/>
            <person name="Haridas S."/>
            <person name="Chen C."/>
            <person name="Bauer D."/>
            <person name="Andreopoulos W."/>
            <person name="Pangilinan J."/>
            <person name="LaButti K."/>
            <person name="Riley R."/>
            <person name="Lipzen A."/>
            <person name="Clum A."/>
            <person name="Drula E."/>
            <person name="Henrissat B."/>
            <person name="Kohler A."/>
            <person name="Grigoriev I.V."/>
            <person name="Martin F.M."/>
            <person name="Hacquard S."/>
        </authorList>
    </citation>
    <scope>NUCLEOTIDE SEQUENCE</scope>
    <source>
        <strain evidence="8">MPI-SDFR-AT-0073</strain>
    </source>
</reference>
<dbReference type="AlphaFoldDB" id="A0A9P8UTS8"/>
<feature type="compositionally biased region" description="Acidic residues" evidence="6">
    <location>
        <begin position="113"/>
        <end position="128"/>
    </location>
</feature>
<evidence type="ECO:0000256" key="5">
    <source>
        <dbReference type="SAM" id="Coils"/>
    </source>
</evidence>
<dbReference type="OrthoDB" id="1924577at2759"/>
<name>A0A9P8UTS8_9PEZI</name>
<dbReference type="GO" id="GO:0000462">
    <property type="term" value="P:maturation of SSU-rRNA from tricistronic rRNA transcript (SSU-rRNA, 5.8S rRNA, LSU-rRNA)"/>
    <property type="evidence" value="ECO:0007669"/>
    <property type="project" value="TreeGrafter"/>
</dbReference>
<feature type="region of interest" description="Disordered" evidence="6">
    <location>
        <begin position="1"/>
        <end position="136"/>
    </location>
</feature>
<feature type="domain" description="Sas10 C-terminal" evidence="7">
    <location>
        <begin position="545"/>
        <end position="619"/>
    </location>
</feature>